<gene>
    <name evidence="2" type="ORF">QWI33_20140</name>
</gene>
<reference evidence="2" key="1">
    <citation type="submission" date="2023-06" db="EMBL/GenBank/DDBJ databases">
        <title>Gycomyces niveus sp.nov., a novel actinomycete isolated from soil in Shouguang.</title>
        <authorList>
            <person name="Yang X."/>
            <person name="Zhao J."/>
        </authorList>
    </citation>
    <scope>NUCLEOTIDE SEQUENCE</scope>
    <source>
        <strain evidence="2">NEAU C2</strain>
    </source>
</reference>
<accession>A0ABT7YUU7</accession>
<protein>
    <submittedName>
        <fullName evidence="2">Uncharacterized protein</fullName>
    </submittedName>
</protein>
<keyword evidence="1" id="KW-1133">Transmembrane helix</keyword>
<feature type="transmembrane region" description="Helical" evidence="1">
    <location>
        <begin position="106"/>
        <end position="124"/>
    </location>
</feature>
<name>A0ABT7YUU7_9ACTN</name>
<feature type="transmembrane region" description="Helical" evidence="1">
    <location>
        <begin position="55"/>
        <end position="75"/>
    </location>
</feature>
<dbReference type="EMBL" id="JAUEMJ010000006">
    <property type="protein sequence ID" value="MDN3242043.1"/>
    <property type="molecule type" value="Genomic_DNA"/>
</dbReference>
<evidence type="ECO:0000313" key="3">
    <source>
        <dbReference type="Proteomes" id="UP001171902"/>
    </source>
</evidence>
<evidence type="ECO:0000256" key="1">
    <source>
        <dbReference type="SAM" id="Phobius"/>
    </source>
</evidence>
<comment type="caution">
    <text evidence="2">The sequence shown here is derived from an EMBL/GenBank/DDBJ whole genome shotgun (WGS) entry which is preliminary data.</text>
</comment>
<organism evidence="2 3">
    <name type="scientific">Glycomyces tritici</name>
    <dbReference type="NCBI Taxonomy" id="2665176"/>
    <lineage>
        <taxon>Bacteria</taxon>
        <taxon>Bacillati</taxon>
        <taxon>Actinomycetota</taxon>
        <taxon>Actinomycetes</taxon>
        <taxon>Glycomycetales</taxon>
        <taxon>Glycomycetaceae</taxon>
        <taxon>Glycomyces</taxon>
    </lineage>
</organism>
<dbReference type="RefSeq" id="WP_289958944.1">
    <property type="nucleotide sequence ID" value="NZ_JAUEMJ010000006.1"/>
</dbReference>
<keyword evidence="1" id="KW-0472">Membrane</keyword>
<dbReference type="Proteomes" id="UP001171902">
    <property type="component" value="Unassembled WGS sequence"/>
</dbReference>
<keyword evidence="3" id="KW-1185">Reference proteome</keyword>
<proteinExistence type="predicted"/>
<sequence length="134" mass="14623">MIKWAGRIFVFLGTAHMVLSLAMTAPKRAAAWFGAELWRPEGGFTEMNPTMGAYWFSFASFGGPLVVLGLAILWIDRRGLVPPAYLGWILLAWTLVNTAILLPSPWIVGVVGAVLYLAGVRRANRPADPLVASR</sequence>
<evidence type="ECO:0000313" key="2">
    <source>
        <dbReference type="EMBL" id="MDN3242043.1"/>
    </source>
</evidence>
<keyword evidence="1" id="KW-0812">Transmembrane</keyword>